<dbReference type="RefSeq" id="YP_919029.1">
    <property type="nucleotide sequence ID" value="NC_008695.1"/>
</dbReference>
<name>A0ZYL5_9CAUD</name>
<proteinExistence type="predicted"/>
<dbReference type="KEGG" id="vg:4606111"/>
<dbReference type="OrthoDB" id="31701at10239"/>
<dbReference type="EMBL" id="AM419438">
    <property type="protein sequence ID" value="CAL92424.1"/>
    <property type="molecule type" value="Genomic_DNA"/>
</dbReference>
<keyword evidence="3" id="KW-1185">Reference proteome</keyword>
<evidence type="ECO:0000256" key="1">
    <source>
        <dbReference type="SAM" id="Phobius"/>
    </source>
</evidence>
<protein>
    <recommendedName>
        <fullName evidence="4">SRPBCC family protein</fullName>
    </recommendedName>
</protein>
<dbReference type="GeneID" id="4606111"/>
<feature type="transmembrane region" description="Helical" evidence="1">
    <location>
        <begin position="12"/>
        <end position="34"/>
    </location>
</feature>
<evidence type="ECO:0008006" key="4">
    <source>
        <dbReference type="Google" id="ProtNLM"/>
    </source>
</evidence>
<evidence type="ECO:0000313" key="3">
    <source>
        <dbReference type="Proteomes" id="UP000002272"/>
    </source>
</evidence>
<sequence>MLTLTSTLDTLSRIAIANAALLRPAIGIVLLLAARRHLGRWPDLWRARRAVLPLVADVGDGEYESVDDRVDVIDLEEEVPEKTELPLYDDSFAGTIDAPPAVVREELREMDRVWPAWLASIQYDVHKETGEPVYEVGSYAFRPGGFLDARQVHVRLTPVDGGRRTRLWAHREYSPWAHPVMHYRGESWSSSEGVHWVATLFASDDRFDPSDRAIELVES</sequence>
<dbReference type="Proteomes" id="UP000002272">
    <property type="component" value="Segment"/>
</dbReference>
<keyword evidence="1" id="KW-1133">Transmembrane helix</keyword>
<evidence type="ECO:0000313" key="2">
    <source>
        <dbReference type="EMBL" id="CAL92424.1"/>
    </source>
</evidence>
<accession>A0ZYL5</accession>
<keyword evidence="1" id="KW-0472">Membrane</keyword>
<keyword evidence="1" id="KW-0812">Transmembrane</keyword>
<organism evidence="2 3">
    <name type="scientific">Halorubrum virus BJ1</name>
    <dbReference type="NCBI Taxonomy" id="416419"/>
    <lineage>
        <taxon>Viruses</taxon>
        <taxon>Duplodnaviria</taxon>
        <taxon>Heunggongvirae</taxon>
        <taxon>Uroviricota</taxon>
        <taxon>Caudoviricetes</taxon>
        <taxon>Kirjokansivirales</taxon>
        <taxon>Graaviviridae</taxon>
        <taxon>Beejeyvirus</taxon>
        <taxon>Beejeyvirus bagaejinnorense</taxon>
        <taxon>Beejeyvirus BJ1</taxon>
    </lineage>
</organism>
<reference evidence="2 3" key="1">
    <citation type="journal article" date="2007" name="BMC Genomics">
        <title>Sequence analysis of an Archaeal virus isolated from a hypersaline lake in Inner Mongolia, China.</title>
        <authorList>
            <person name="Pagaling E."/>
            <person name="Haigh R."/>
            <person name="Grant W.D."/>
            <person name="Cowan D.A."/>
            <person name="Jones B.E."/>
            <person name="Ma Y."/>
            <person name="Ventosa A."/>
            <person name="Heaphy S."/>
        </authorList>
    </citation>
    <scope>NUCLEOTIDE SEQUENCE</scope>
</reference>